<protein>
    <submittedName>
        <fullName evidence="1">Zn-dependent hydrolase</fullName>
    </submittedName>
</protein>
<evidence type="ECO:0000313" key="2">
    <source>
        <dbReference type="Proteomes" id="UP000092382"/>
    </source>
</evidence>
<dbReference type="STRING" id="1803587.GCA_001593825_01356"/>
<dbReference type="PANTHER" id="PTHR36142:SF2">
    <property type="entry name" value="METALLO-HYDROLASE_OXIDOREDUCTASE SUPERFAMILY PROTEIN"/>
    <property type="match status" value="1"/>
</dbReference>
<name>A0A1B7VVT9_APHFL</name>
<dbReference type="InterPro" id="IPR036866">
    <property type="entry name" value="RibonucZ/Hydroxyglut_hydro"/>
</dbReference>
<dbReference type="EMBL" id="LJOY01000037">
    <property type="protein sequence ID" value="OBQ25077.1"/>
    <property type="molecule type" value="Genomic_DNA"/>
</dbReference>
<dbReference type="GO" id="GO:0016787">
    <property type="term" value="F:hydrolase activity"/>
    <property type="evidence" value="ECO:0007669"/>
    <property type="project" value="UniProtKB-KW"/>
</dbReference>
<accession>A0A1B7VVT9</accession>
<proteinExistence type="predicted"/>
<dbReference type="SUPFAM" id="SSF56281">
    <property type="entry name" value="Metallo-hydrolase/oxidoreductase"/>
    <property type="match status" value="1"/>
</dbReference>
<sequence length="266" mass="29815">MNFTWLDSNSWLIEIGEQRILIDPWLIGDLTFNNLDWLFKGSRTQDRSIPDKIDLILLSQGLEDHAHPPTLKQLNKNIPVVASPNAAKVVKQLGYQQIINLNHGETFTLNHHIEIKAFPGSPIGPTLLENGYLLKDLANNSTLYYEPHGYHSPQLQEIAPIDVVITPIIDLRLPLLGPIIKGMNSALELVKSVKPEFILPTAAGGDIFFEGILIKFLQTRGNTAEFQTLLENNNLTTKVINPHPGEKVSVYIMEKSTIENTDKTEK</sequence>
<dbReference type="AlphaFoldDB" id="A0A1B7VVT9"/>
<comment type="caution">
    <text evidence="1">The sequence shown here is derived from an EMBL/GenBank/DDBJ whole genome shotgun (WGS) entry which is preliminary data.</text>
</comment>
<dbReference type="PATRIC" id="fig|1710894.3.peg.105"/>
<dbReference type="PANTHER" id="PTHR36142">
    <property type="entry name" value="METALLO-HYDROLASE/OXIDOREDUCTASE SUPERFAMILY PROTEIN"/>
    <property type="match status" value="1"/>
</dbReference>
<reference evidence="1 2" key="1">
    <citation type="submission" date="2015-09" db="EMBL/GenBank/DDBJ databases">
        <title>Whole genome shotgun sequence assembly of Aphanizomenon flos-aquae UKL13.</title>
        <authorList>
            <person name="Driscoll C."/>
        </authorList>
    </citation>
    <scope>NUCLEOTIDE SEQUENCE [LARGE SCALE GENOMIC DNA]</scope>
    <source>
        <strain evidence="1">MDT13</strain>
    </source>
</reference>
<dbReference type="Pfam" id="PF13483">
    <property type="entry name" value="Lactamase_B_3"/>
    <property type="match status" value="1"/>
</dbReference>
<dbReference type="Gene3D" id="3.60.15.10">
    <property type="entry name" value="Ribonuclease Z/Hydroxyacylglutathione hydrolase-like"/>
    <property type="match status" value="1"/>
</dbReference>
<organism evidence="1 2">
    <name type="scientific">Aphanizomenon flos-aquae LD13</name>
    <dbReference type="NCBI Taxonomy" id="1710894"/>
    <lineage>
        <taxon>Bacteria</taxon>
        <taxon>Bacillati</taxon>
        <taxon>Cyanobacteriota</taxon>
        <taxon>Cyanophyceae</taxon>
        <taxon>Nostocales</taxon>
        <taxon>Aphanizomenonaceae</taxon>
        <taxon>Aphanizomenon</taxon>
    </lineage>
</organism>
<evidence type="ECO:0000313" key="1">
    <source>
        <dbReference type="EMBL" id="OBQ25077.1"/>
    </source>
</evidence>
<dbReference type="Proteomes" id="UP000092382">
    <property type="component" value="Unassembled WGS sequence"/>
</dbReference>
<keyword evidence="1" id="KW-0378">Hydrolase</keyword>
<gene>
    <name evidence="1" type="ORF">AN481_11855</name>
</gene>